<protein>
    <submittedName>
        <fullName evidence="3">DUF3592 domain-containing protein</fullName>
    </submittedName>
</protein>
<reference evidence="3 4" key="1">
    <citation type="submission" date="2019-12" db="EMBL/GenBank/DDBJ databases">
        <authorList>
            <person name="Xu J."/>
        </authorList>
    </citation>
    <scope>NUCLEOTIDE SEQUENCE [LARGE SCALE GENOMIC DNA]</scope>
    <source>
        <strain evidence="3 4">HX-5-24</strain>
    </source>
</reference>
<comment type="caution">
    <text evidence="3">The sequence shown here is derived from an EMBL/GenBank/DDBJ whole genome shotgun (WGS) entry which is preliminary data.</text>
</comment>
<organism evidence="3 4">
    <name type="scientific">Noviluteimonas gilva</name>
    <dbReference type="NCBI Taxonomy" id="2682097"/>
    <lineage>
        <taxon>Bacteria</taxon>
        <taxon>Pseudomonadati</taxon>
        <taxon>Pseudomonadota</taxon>
        <taxon>Gammaproteobacteria</taxon>
        <taxon>Lysobacterales</taxon>
        <taxon>Lysobacteraceae</taxon>
        <taxon>Noviluteimonas</taxon>
    </lineage>
</organism>
<dbReference type="InterPro" id="IPR021994">
    <property type="entry name" value="DUF3592"/>
</dbReference>
<proteinExistence type="predicted"/>
<evidence type="ECO:0000313" key="3">
    <source>
        <dbReference type="EMBL" id="MUV14163.1"/>
    </source>
</evidence>
<feature type="domain" description="DUF3592" evidence="2">
    <location>
        <begin position="36"/>
        <end position="121"/>
    </location>
</feature>
<dbReference type="Proteomes" id="UP000479692">
    <property type="component" value="Unassembled WGS sequence"/>
</dbReference>
<dbReference type="RefSeq" id="WP_156641480.1">
    <property type="nucleotide sequence ID" value="NZ_WOXT01000002.1"/>
</dbReference>
<keyword evidence="1" id="KW-1133">Transmembrane helix</keyword>
<accession>A0A7C9LMZ6</accession>
<evidence type="ECO:0000256" key="1">
    <source>
        <dbReference type="SAM" id="Phobius"/>
    </source>
</evidence>
<name>A0A7C9LMZ6_9GAMM</name>
<dbReference type="AlphaFoldDB" id="A0A7C9LMZ6"/>
<evidence type="ECO:0000313" key="4">
    <source>
        <dbReference type="Proteomes" id="UP000479692"/>
    </source>
</evidence>
<keyword evidence="1" id="KW-0472">Membrane</keyword>
<keyword evidence="4" id="KW-1185">Reference proteome</keyword>
<gene>
    <name evidence="3" type="ORF">GN331_08050</name>
</gene>
<dbReference type="Pfam" id="PF12158">
    <property type="entry name" value="DUF3592"/>
    <property type="match status" value="1"/>
</dbReference>
<feature type="transmembrane region" description="Helical" evidence="1">
    <location>
        <begin position="126"/>
        <end position="144"/>
    </location>
</feature>
<keyword evidence="1" id="KW-0812">Transmembrane</keyword>
<evidence type="ECO:0000259" key="2">
    <source>
        <dbReference type="Pfam" id="PF12158"/>
    </source>
</evidence>
<dbReference type="EMBL" id="WOXT01000002">
    <property type="protein sequence ID" value="MUV14163.1"/>
    <property type="molecule type" value="Genomic_DNA"/>
</dbReference>
<sequence length="147" mass="16440">MNAWMPCIILGLLALAAREAWHIRLGFDSLRWTRTTGTLERIWQVSSSSESATDDEHSVHAHYTYSVNGRTYKGRRLSYRTMSDLPFAEALDLMHGLRKGSEVDVYYDPARPERAVMIPGSGTGNIVGLTTLIVLAVFLGLSWARLV</sequence>